<protein>
    <submittedName>
        <fullName evidence="1">Uncharacterized protein</fullName>
    </submittedName>
</protein>
<dbReference type="AlphaFoldDB" id="X0Z173"/>
<reference evidence="1" key="1">
    <citation type="journal article" date="2014" name="Front. Microbiol.">
        <title>High frequency of phylogenetically diverse reductive dehalogenase-homologous genes in deep subseafloor sedimentary metagenomes.</title>
        <authorList>
            <person name="Kawai M."/>
            <person name="Futagami T."/>
            <person name="Toyoda A."/>
            <person name="Takaki Y."/>
            <person name="Nishi S."/>
            <person name="Hori S."/>
            <person name="Arai W."/>
            <person name="Tsubouchi T."/>
            <person name="Morono Y."/>
            <person name="Uchiyama I."/>
            <person name="Ito T."/>
            <person name="Fujiyama A."/>
            <person name="Inagaki F."/>
            <person name="Takami H."/>
        </authorList>
    </citation>
    <scope>NUCLEOTIDE SEQUENCE</scope>
    <source>
        <strain evidence="1">Expedition CK06-06</strain>
    </source>
</reference>
<proteinExistence type="predicted"/>
<feature type="non-terminal residue" evidence="1">
    <location>
        <position position="1"/>
    </location>
</feature>
<dbReference type="EMBL" id="BARS01056324">
    <property type="protein sequence ID" value="GAG42391.1"/>
    <property type="molecule type" value="Genomic_DNA"/>
</dbReference>
<accession>X0Z173</accession>
<name>X0Z173_9ZZZZ</name>
<organism evidence="1">
    <name type="scientific">marine sediment metagenome</name>
    <dbReference type="NCBI Taxonomy" id="412755"/>
    <lineage>
        <taxon>unclassified sequences</taxon>
        <taxon>metagenomes</taxon>
        <taxon>ecological metagenomes</taxon>
    </lineage>
</organism>
<evidence type="ECO:0000313" key="1">
    <source>
        <dbReference type="EMBL" id="GAG42391.1"/>
    </source>
</evidence>
<sequence>PAAAAKLVALTESGKEETARKACLDIISLPVSFGQSERQDVPEKNELNPEAGLSPALAGKLLAALAKEEQL</sequence>
<gene>
    <name evidence="1" type="ORF">S01H1_82983</name>
</gene>
<comment type="caution">
    <text evidence="1">The sequence shown here is derived from an EMBL/GenBank/DDBJ whole genome shotgun (WGS) entry which is preliminary data.</text>
</comment>